<sequence length="139" mass="15925">MKTIDTRTDVRDLVHAFYAKIRSDETLGPIFNGQIPAEKWPDHLDKLTDFWETNLFGIARFKGNPTAKHQRVDANYAYSIDQTHFGRWLQLWFETIDESYEGALATKAKQAARKMATGQFLAMWSNRPANKQHAGPGLL</sequence>
<gene>
    <name evidence="1" type="ORF">CLV84_0623</name>
</gene>
<reference evidence="1 2" key="1">
    <citation type="submission" date="2018-02" db="EMBL/GenBank/DDBJ databases">
        <title>Genomic Encyclopedia of Archaeal and Bacterial Type Strains, Phase II (KMG-II): from individual species to whole genera.</title>
        <authorList>
            <person name="Goeker M."/>
        </authorList>
    </citation>
    <scope>NUCLEOTIDE SEQUENCE [LARGE SCALE GENOMIC DNA]</scope>
    <source>
        <strain evidence="1 2">DSM 29526</strain>
    </source>
</reference>
<protein>
    <submittedName>
        <fullName evidence="1">Hemoglobin</fullName>
    </submittedName>
</protein>
<keyword evidence="2" id="KW-1185">Reference proteome</keyword>
<evidence type="ECO:0000313" key="1">
    <source>
        <dbReference type="EMBL" id="PPK87675.1"/>
    </source>
</evidence>
<dbReference type="InterPro" id="IPR012292">
    <property type="entry name" value="Globin/Proto"/>
</dbReference>
<dbReference type="InterPro" id="IPR009050">
    <property type="entry name" value="Globin-like_sf"/>
</dbReference>
<proteinExistence type="predicted"/>
<dbReference type="CDD" id="cd08916">
    <property type="entry name" value="TrHb3_P"/>
    <property type="match status" value="1"/>
</dbReference>
<dbReference type="GO" id="GO:0019825">
    <property type="term" value="F:oxygen binding"/>
    <property type="evidence" value="ECO:0007669"/>
    <property type="project" value="InterPro"/>
</dbReference>
<name>A0A2S6I858_9BACT</name>
<dbReference type="Proteomes" id="UP000237662">
    <property type="component" value="Unassembled WGS sequence"/>
</dbReference>
<accession>A0A2S6I858</accession>
<dbReference type="AlphaFoldDB" id="A0A2S6I858"/>
<dbReference type="Gene3D" id="1.10.490.10">
    <property type="entry name" value="Globins"/>
    <property type="match status" value="1"/>
</dbReference>
<evidence type="ECO:0000313" key="2">
    <source>
        <dbReference type="Proteomes" id="UP000237662"/>
    </source>
</evidence>
<dbReference type="OrthoDB" id="25954at2"/>
<dbReference type="SUPFAM" id="SSF46458">
    <property type="entry name" value="Globin-like"/>
    <property type="match status" value="1"/>
</dbReference>
<dbReference type="EMBL" id="PTJC01000005">
    <property type="protein sequence ID" value="PPK87675.1"/>
    <property type="molecule type" value="Genomic_DNA"/>
</dbReference>
<dbReference type="RefSeq" id="WP_104418273.1">
    <property type="nucleotide sequence ID" value="NZ_PTJC01000005.1"/>
</dbReference>
<organism evidence="1 2">
    <name type="scientific">Neolewinella xylanilytica</name>
    <dbReference type="NCBI Taxonomy" id="1514080"/>
    <lineage>
        <taxon>Bacteria</taxon>
        <taxon>Pseudomonadati</taxon>
        <taxon>Bacteroidota</taxon>
        <taxon>Saprospiria</taxon>
        <taxon>Saprospirales</taxon>
        <taxon>Lewinellaceae</taxon>
        <taxon>Neolewinella</taxon>
    </lineage>
</organism>
<dbReference type="GO" id="GO:0020037">
    <property type="term" value="F:heme binding"/>
    <property type="evidence" value="ECO:0007669"/>
    <property type="project" value="InterPro"/>
</dbReference>
<comment type="caution">
    <text evidence="1">The sequence shown here is derived from an EMBL/GenBank/DDBJ whole genome shotgun (WGS) entry which is preliminary data.</text>
</comment>